<reference evidence="5" key="1">
    <citation type="submission" date="2012-12" db="EMBL/GenBank/DDBJ databases">
        <authorList>
            <person name="Hellsten U."/>
            <person name="Grimwood J."/>
            <person name="Chapman J.A."/>
            <person name="Shapiro H."/>
            <person name="Aerts A."/>
            <person name="Otillar R.P."/>
            <person name="Terry A.Y."/>
            <person name="Boore J.L."/>
            <person name="Simakov O."/>
            <person name="Marletaz F."/>
            <person name="Cho S.-J."/>
            <person name="Edsinger-Gonzales E."/>
            <person name="Havlak P."/>
            <person name="Kuo D.-H."/>
            <person name="Larsson T."/>
            <person name="Lv J."/>
            <person name="Arendt D."/>
            <person name="Savage R."/>
            <person name="Osoegawa K."/>
            <person name="de Jong P."/>
            <person name="Lindberg D.R."/>
            <person name="Seaver E.C."/>
            <person name="Weisblat D.A."/>
            <person name="Putnam N.H."/>
            <person name="Grigoriev I.V."/>
            <person name="Rokhsar D.S."/>
        </authorList>
    </citation>
    <scope>NUCLEOTIDE SEQUENCE</scope>
</reference>
<reference evidence="3 5" key="2">
    <citation type="journal article" date="2013" name="Nature">
        <title>Insights into bilaterian evolution from three spiralian genomes.</title>
        <authorList>
            <person name="Simakov O."/>
            <person name="Marletaz F."/>
            <person name="Cho S.J."/>
            <person name="Edsinger-Gonzales E."/>
            <person name="Havlak P."/>
            <person name="Hellsten U."/>
            <person name="Kuo D.H."/>
            <person name="Larsson T."/>
            <person name="Lv J."/>
            <person name="Arendt D."/>
            <person name="Savage R."/>
            <person name="Osoegawa K."/>
            <person name="de Jong P."/>
            <person name="Grimwood J."/>
            <person name="Chapman J.A."/>
            <person name="Shapiro H."/>
            <person name="Aerts A."/>
            <person name="Otillar R.P."/>
            <person name="Terry A.Y."/>
            <person name="Boore J.L."/>
            <person name="Grigoriev I.V."/>
            <person name="Lindberg D.R."/>
            <person name="Seaver E.C."/>
            <person name="Weisblat D.A."/>
            <person name="Putnam N.H."/>
            <person name="Rokhsar D.S."/>
        </authorList>
    </citation>
    <scope>NUCLEOTIDE SEQUENCE</scope>
</reference>
<evidence type="ECO:0000256" key="1">
    <source>
        <dbReference type="ARBA" id="ARBA00007764"/>
    </source>
</evidence>
<dbReference type="Gene3D" id="3.40.30.10">
    <property type="entry name" value="Glutaredoxin"/>
    <property type="match status" value="1"/>
</dbReference>
<dbReference type="Pfam" id="PF04908">
    <property type="entry name" value="SH3BGR"/>
    <property type="match status" value="1"/>
</dbReference>
<dbReference type="InterPro" id="IPR006993">
    <property type="entry name" value="Glut_rich_SH3-bd"/>
</dbReference>
<organism evidence="4 5">
    <name type="scientific">Helobdella robusta</name>
    <name type="common">Californian leech</name>
    <dbReference type="NCBI Taxonomy" id="6412"/>
    <lineage>
        <taxon>Eukaryota</taxon>
        <taxon>Metazoa</taxon>
        <taxon>Spiralia</taxon>
        <taxon>Lophotrochozoa</taxon>
        <taxon>Annelida</taxon>
        <taxon>Clitellata</taxon>
        <taxon>Hirudinea</taxon>
        <taxon>Rhynchobdellida</taxon>
        <taxon>Glossiphoniidae</taxon>
        <taxon>Helobdella</taxon>
    </lineage>
</organism>
<feature type="region of interest" description="Disordered" evidence="2">
    <location>
        <begin position="73"/>
        <end position="94"/>
    </location>
</feature>
<dbReference type="OrthoDB" id="9932926at2759"/>
<protein>
    <recommendedName>
        <fullName evidence="6">SH3 domain-binding glutamic acid-rich-like protein</fullName>
    </recommendedName>
</protein>
<evidence type="ECO:0000313" key="5">
    <source>
        <dbReference type="Proteomes" id="UP000015101"/>
    </source>
</evidence>
<dbReference type="EnsemblMetazoa" id="HelroT180097">
    <property type="protein sequence ID" value="HelroP180097"/>
    <property type="gene ID" value="HelroG180097"/>
</dbReference>
<name>T1FFG8_HELRO</name>
<dbReference type="AlphaFoldDB" id="T1FFG8"/>
<dbReference type="RefSeq" id="XP_009027127.1">
    <property type="nucleotide sequence ID" value="XM_009028879.1"/>
</dbReference>
<evidence type="ECO:0000313" key="4">
    <source>
        <dbReference type="EnsemblMetazoa" id="HelroP180097"/>
    </source>
</evidence>
<dbReference type="HOGENOM" id="CLU_1706194_0_0_1"/>
<accession>T1FFG8</accession>
<evidence type="ECO:0000256" key="2">
    <source>
        <dbReference type="SAM" id="MobiDB-lite"/>
    </source>
</evidence>
<feature type="compositionally biased region" description="Polar residues" evidence="2">
    <location>
        <begin position="73"/>
        <end position="82"/>
    </location>
</feature>
<evidence type="ECO:0008006" key="6">
    <source>
        <dbReference type="Google" id="ProtNLM"/>
    </source>
</evidence>
<sequence length="154" mass="18564">MYKRSFRSVSYENVSRHDTPKYSAIYTMDGCEMKKEQDYIRRVLESKRIKYEEVDLADPNHQHEKNNLYQFLSSLAPASQDSPDNHSRNLPPQLFSGNSYRGDFNKFFEAVESERLYGHLCLEIPEFEVEYFRTQRQQQQQQQQQQQHHHQQQQ</sequence>
<keyword evidence="5" id="KW-1185">Reference proteome</keyword>
<dbReference type="InterPro" id="IPR036249">
    <property type="entry name" value="Thioredoxin-like_sf"/>
</dbReference>
<dbReference type="EMBL" id="AMQM01007105">
    <property type="status" value="NOT_ANNOTATED_CDS"/>
    <property type="molecule type" value="Genomic_DNA"/>
</dbReference>
<dbReference type="KEGG" id="hro:HELRODRAFT_180097"/>
<comment type="similarity">
    <text evidence="1">Belongs to the SH3BGR family.</text>
</comment>
<dbReference type="GeneID" id="20207567"/>
<dbReference type="EMBL" id="KB097563">
    <property type="protein sequence ID" value="ESN94765.1"/>
    <property type="molecule type" value="Genomic_DNA"/>
</dbReference>
<dbReference type="PANTHER" id="PTHR12232">
    <property type="entry name" value="SH3 DOMAIN-BINDING GLUTAMIC ACID-RICH-LIKE PROTEIN"/>
    <property type="match status" value="1"/>
</dbReference>
<dbReference type="PANTHER" id="PTHR12232:SF15">
    <property type="entry name" value="SH3 DOMAIN-BINDING GLUTAMIC ACID-RICH PROTEIN HOMOLOG"/>
    <property type="match status" value="1"/>
</dbReference>
<dbReference type="GO" id="GO:0005737">
    <property type="term" value="C:cytoplasm"/>
    <property type="evidence" value="ECO:0000318"/>
    <property type="project" value="GO_Central"/>
</dbReference>
<dbReference type="InParanoid" id="T1FFG8"/>
<gene>
    <name evidence="4" type="primary">20207567</name>
    <name evidence="3" type="ORF">HELRODRAFT_180097</name>
</gene>
<dbReference type="Proteomes" id="UP000015101">
    <property type="component" value="Unassembled WGS sequence"/>
</dbReference>
<dbReference type="InterPro" id="IPR051033">
    <property type="entry name" value="SH3BGR"/>
</dbReference>
<proteinExistence type="inferred from homology"/>
<dbReference type="CTD" id="20207567"/>
<evidence type="ECO:0000313" key="3">
    <source>
        <dbReference type="EMBL" id="ESN94765.1"/>
    </source>
</evidence>
<reference evidence="4" key="3">
    <citation type="submission" date="2015-06" db="UniProtKB">
        <authorList>
            <consortium name="EnsemblMetazoa"/>
        </authorList>
    </citation>
    <scope>IDENTIFICATION</scope>
</reference>
<dbReference type="SUPFAM" id="SSF52833">
    <property type="entry name" value="Thioredoxin-like"/>
    <property type="match status" value="1"/>
</dbReference>